<protein>
    <submittedName>
        <fullName evidence="1">Uncharacterized protein</fullName>
    </submittedName>
</protein>
<organism evidence="1 2">
    <name type="scientific">Bacillus cereus (strain VD014)</name>
    <dbReference type="NCBI Taxonomy" id="1053223"/>
    <lineage>
        <taxon>Bacteria</taxon>
        <taxon>Bacillati</taxon>
        <taxon>Bacillota</taxon>
        <taxon>Bacilli</taxon>
        <taxon>Bacillales</taxon>
        <taxon>Bacillaceae</taxon>
        <taxon>Bacillus</taxon>
        <taxon>Bacillus cereus group</taxon>
    </lineage>
</organism>
<proteinExistence type="predicted"/>
<dbReference type="EMBL" id="AHER01000063">
    <property type="protein sequence ID" value="EJR11797.1"/>
    <property type="molecule type" value="Genomic_DNA"/>
</dbReference>
<sequence>MILSTVVIVLSAEIGSVSNQDVSRFVANVSLFVVVVIENTGSVFCF</sequence>
<reference evidence="1" key="1">
    <citation type="submission" date="2012-04" db="EMBL/GenBank/DDBJ databases">
        <title>The Genome Sequence of Bacillus cereus VD014.</title>
        <authorList>
            <consortium name="The Broad Institute Genome Sequencing Platform"/>
            <consortium name="The Broad Institute Genome Sequencing Center for Infectious Disease"/>
            <person name="Feldgarden M."/>
            <person name="Van der Auwera G.A."/>
            <person name="Mahillon J."/>
            <person name="Duprez V."/>
            <person name="Timmery S."/>
            <person name="Mattelet C."/>
            <person name="Dierick K."/>
            <person name="Sun M."/>
            <person name="Yu Z."/>
            <person name="Zhu L."/>
            <person name="Hu X."/>
            <person name="Shank E.B."/>
            <person name="Swiecicka I."/>
            <person name="Hansen B.M."/>
            <person name="Andrup L."/>
            <person name="Young S.K."/>
            <person name="Zeng Q."/>
            <person name="Gargeya S."/>
            <person name="Fitzgerald M."/>
            <person name="Haas B."/>
            <person name="Abouelleil A."/>
            <person name="Alvarado L."/>
            <person name="Arachchi H.M."/>
            <person name="Berlin A."/>
            <person name="Chapman S.B."/>
            <person name="Goldberg J."/>
            <person name="Griggs A."/>
            <person name="Gujja S."/>
            <person name="Hansen M."/>
            <person name="Howarth C."/>
            <person name="Imamovic A."/>
            <person name="Larimer J."/>
            <person name="McCowen C."/>
            <person name="Montmayeur A."/>
            <person name="Murphy C."/>
            <person name="Neiman D."/>
            <person name="Pearson M."/>
            <person name="Priest M."/>
            <person name="Roberts A."/>
            <person name="Saif S."/>
            <person name="Shea T."/>
            <person name="Sisk P."/>
            <person name="Sykes S."/>
            <person name="Wortman J."/>
            <person name="Nusbaum C."/>
            <person name="Birren B."/>
        </authorList>
    </citation>
    <scope>NUCLEOTIDE SEQUENCE</scope>
    <source>
        <strain evidence="1">VD014</strain>
    </source>
</reference>
<evidence type="ECO:0000313" key="2">
    <source>
        <dbReference type="Proteomes" id="UP000006607"/>
    </source>
</evidence>
<accession>A0A9W5K1L0</accession>
<evidence type="ECO:0000313" key="1">
    <source>
        <dbReference type="EMBL" id="EJR11797.1"/>
    </source>
</evidence>
<dbReference type="Proteomes" id="UP000006607">
    <property type="component" value="Unassembled WGS sequence"/>
</dbReference>
<gene>
    <name evidence="1" type="ORF">IIA_05904</name>
</gene>
<name>A0A9W5K1L0_BACC8</name>
<dbReference type="AlphaFoldDB" id="A0A9W5K1L0"/>
<comment type="caution">
    <text evidence="1">The sequence shown here is derived from an EMBL/GenBank/DDBJ whole genome shotgun (WGS) entry which is preliminary data.</text>
</comment>